<feature type="transmembrane region" description="Helical" evidence="1">
    <location>
        <begin position="97"/>
        <end position="115"/>
    </location>
</feature>
<feature type="transmembrane region" description="Helical" evidence="1">
    <location>
        <begin position="24"/>
        <end position="42"/>
    </location>
</feature>
<proteinExistence type="predicted"/>
<dbReference type="PANTHER" id="PTHR28026:SF9">
    <property type="entry name" value="2-HYDROXY-PALMITIC ACID DIOXYGENASE MPO1"/>
    <property type="match status" value="1"/>
</dbReference>
<gene>
    <name evidence="2" type="ORF">GCM10023333_20650</name>
</gene>
<evidence type="ECO:0000313" key="3">
    <source>
        <dbReference type="Proteomes" id="UP001499988"/>
    </source>
</evidence>
<comment type="caution">
    <text evidence="2">The sequence shown here is derived from an EMBL/GenBank/DDBJ whole genome shotgun (WGS) entry which is preliminary data.</text>
</comment>
<accession>A0ABP9ETU5</accession>
<sequence length="162" mass="18480">MMHKSIQQWLDAYSVSHRHPINKLIHWVAVPTIMWTVLALLWEVAWPGLPLLNLAGVLIIISLAFYWHLSPRLAVGMIGITALQVALLLWHQNASALPLWQTALILFVIAWVFQFLGHKIEGAKPSFFEDVQFLLIGPVWLLSFLYQKLGIEYRRTSSSLAS</sequence>
<dbReference type="RefSeq" id="WP_345335303.1">
    <property type="nucleotide sequence ID" value="NZ_BAABJZ010000069.1"/>
</dbReference>
<dbReference type="Proteomes" id="UP001499988">
    <property type="component" value="Unassembled WGS sequence"/>
</dbReference>
<protein>
    <submittedName>
        <fullName evidence="2">DUF962 domain-containing protein</fullName>
    </submittedName>
</protein>
<dbReference type="EMBL" id="BAABJZ010000069">
    <property type="protein sequence ID" value="GAA4887077.1"/>
    <property type="molecule type" value="Genomic_DNA"/>
</dbReference>
<dbReference type="PANTHER" id="PTHR28026">
    <property type="entry name" value="DUF962 DOMAIN PROTEIN (AFU_ORTHOLOGUE AFUA_8G05310)"/>
    <property type="match status" value="1"/>
</dbReference>
<feature type="transmembrane region" description="Helical" evidence="1">
    <location>
        <begin position="48"/>
        <end position="66"/>
    </location>
</feature>
<dbReference type="InterPro" id="IPR009305">
    <property type="entry name" value="Mpo1-like"/>
</dbReference>
<keyword evidence="3" id="KW-1185">Reference proteome</keyword>
<organism evidence="2 3">
    <name type="scientific">Ferrimonas pelagia</name>
    <dbReference type="NCBI Taxonomy" id="1177826"/>
    <lineage>
        <taxon>Bacteria</taxon>
        <taxon>Pseudomonadati</taxon>
        <taxon>Pseudomonadota</taxon>
        <taxon>Gammaproteobacteria</taxon>
        <taxon>Alteromonadales</taxon>
        <taxon>Ferrimonadaceae</taxon>
        <taxon>Ferrimonas</taxon>
    </lineage>
</organism>
<keyword evidence="1" id="KW-1133">Transmembrane helix</keyword>
<evidence type="ECO:0000313" key="2">
    <source>
        <dbReference type="EMBL" id="GAA4887077.1"/>
    </source>
</evidence>
<feature type="transmembrane region" description="Helical" evidence="1">
    <location>
        <begin position="127"/>
        <end position="146"/>
    </location>
</feature>
<keyword evidence="1" id="KW-0472">Membrane</keyword>
<name>A0ABP9ETU5_9GAMM</name>
<feature type="transmembrane region" description="Helical" evidence="1">
    <location>
        <begin position="73"/>
        <end position="91"/>
    </location>
</feature>
<reference evidence="3" key="1">
    <citation type="journal article" date="2019" name="Int. J. Syst. Evol. Microbiol.">
        <title>The Global Catalogue of Microorganisms (GCM) 10K type strain sequencing project: providing services to taxonomists for standard genome sequencing and annotation.</title>
        <authorList>
            <consortium name="The Broad Institute Genomics Platform"/>
            <consortium name="The Broad Institute Genome Sequencing Center for Infectious Disease"/>
            <person name="Wu L."/>
            <person name="Ma J."/>
        </authorList>
    </citation>
    <scope>NUCLEOTIDE SEQUENCE [LARGE SCALE GENOMIC DNA]</scope>
    <source>
        <strain evidence="3">JCM 18401</strain>
    </source>
</reference>
<dbReference type="Pfam" id="PF06127">
    <property type="entry name" value="Mpo1-like"/>
    <property type="match status" value="1"/>
</dbReference>
<keyword evidence="1" id="KW-0812">Transmembrane</keyword>
<evidence type="ECO:0000256" key="1">
    <source>
        <dbReference type="SAM" id="Phobius"/>
    </source>
</evidence>